<evidence type="ECO:0000313" key="1">
    <source>
        <dbReference type="EMBL" id="GCE14703.1"/>
    </source>
</evidence>
<dbReference type="EMBL" id="BIFR01000002">
    <property type="protein sequence ID" value="GCE14703.1"/>
    <property type="molecule type" value="Genomic_DNA"/>
</dbReference>
<organism evidence="1 2">
    <name type="scientific">Tengunoibacter tsumagoiensis</name>
    <dbReference type="NCBI Taxonomy" id="2014871"/>
    <lineage>
        <taxon>Bacteria</taxon>
        <taxon>Bacillati</taxon>
        <taxon>Chloroflexota</taxon>
        <taxon>Ktedonobacteria</taxon>
        <taxon>Ktedonobacterales</taxon>
        <taxon>Dictyobacteraceae</taxon>
        <taxon>Tengunoibacter</taxon>
    </lineage>
</organism>
<name>A0A402A6D4_9CHLR</name>
<reference evidence="2" key="1">
    <citation type="submission" date="2018-12" db="EMBL/GenBank/DDBJ databases">
        <title>Tengunoibacter tsumagoiensis gen. nov., sp. nov., Dictyobacter kobayashii sp. nov., D. alpinus sp. nov., and D. joshuensis sp. nov. and description of Dictyobacteraceae fam. nov. within the order Ktedonobacterales isolated from Tengu-no-mugimeshi.</title>
        <authorList>
            <person name="Wang C.M."/>
            <person name="Zheng Y."/>
            <person name="Sakai Y."/>
            <person name="Toyoda A."/>
            <person name="Minakuchi Y."/>
            <person name="Abe K."/>
            <person name="Yokota A."/>
            <person name="Yabe S."/>
        </authorList>
    </citation>
    <scope>NUCLEOTIDE SEQUENCE [LARGE SCALE GENOMIC DNA]</scope>
    <source>
        <strain evidence="2">Uno3</strain>
    </source>
</reference>
<protein>
    <submittedName>
        <fullName evidence="1">Uncharacterized protein</fullName>
    </submittedName>
</protein>
<keyword evidence="2" id="KW-1185">Reference proteome</keyword>
<accession>A0A402A6D4</accession>
<gene>
    <name evidence="1" type="ORF">KTT_45620</name>
</gene>
<sequence>MKNFYVFMLIPIKYRKNYVKIFADRETIRAILQGLGSMEELHEATKSPKKLSTHEKAESIQRKSLYEIVSIETLACVIRNTCIYINGKLIGMYRQM</sequence>
<dbReference type="Proteomes" id="UP000287352">
    <property type="component" value="Unassembled WGS sequence"/>
</dbReference>
<comment type="caution">
    <text evidence="1">The sequence shown here is derived from an EMBL/GenBank/DDBJ whole genome shotgun (WGS) entry which is preliminary data.</text>
</comment>
<dbReference type="AlphaFoldDB" id="A0A402A6D4"/>
<evidence type="ECO:0000313" key="2">
    <source>
        <dbReference type="Proteomes" id="UP000287352"/>
    </source>
</evidence>
<proteinExistence type="predicted"/>